<dbReference type="InterPro" id="IPR011650">
    <property type="entry name" value="Peptidase_M20_dimer"/>
</dbReference>
<keyword evidence="1" id="KW-0479">Metal-binding</keyword>
<dbReference type="Pfam" id="PF07687">
    <property type="entry name" value="M20_dimer"/>
    <property type="match status" value="1"/>
</dbReference>
<dbReference type="SUPFAM" id="SSF53187">
    <property type="entry name" value="Zn-dependent exopeptidases"/>
    <property type="match status" value="1"/>
</dbReference>
<dbReference type="RefSeq" id="WP_163701573.1">
    <property type="nucleotide sequence ID" value="NZ_QXHD01000004.1"/>
</dbReference>
<dbReference type="GO" id="GO:0046872">
    <property type="term" value="F:metal ion binding"/>
    <property type="evidence" value="ECO:0007669"/>
    <property type="project" value="UniProtKB-KW"/>
</dbReference>
<evidence type="ECO:0000313" key="5">
    <source>
        <dbReference type="Proteomes" id="UP000481033"/>
    </source>
</evidence>
<dbReference type="PANTHER" id="PTHR43808">
    <property type="entry name" value="ACETYLORNITHINE DEACETYLASE"/>
    <property type="match status" value="1"/>
</dbReference>
<keyword evidence="5" id="KW-1185">Reference proteome</keyword>
<evidence type="ECO:0000259" key="3">
    <source>
        <dbReference type="Pfam" id="PF07687"/>
    </source>
</evidence>
<keyword evidence="2" id="KW-0378">Hydrolase</keyword>
<feature type="domain" description="Peptidase M20 dimerisation" evidence="3">
    <location>
        <begin position="216"/>
        <end position="327"/>
    </location>
</feature>
<dbReference type="Gene3D" id="3.30.70.360">
    <property type="match status" value="1"/>
</dbReference>
<proteinExistence type="predicted"/>
<comment type="caution">
    <text evidence="4">The sequence shown here is derived from an EMBL/GenBank/DDBJ whole genome shotgun (WGS) entry which is preliminary data.</text>
</comment>
<dbReference type="EMBL" id="QXHD01000004">
    <property type="protein sequence ID" value="NEZ58759.1"/>
    <property type="molecule type" value="Genomic_DNA"/>
</dbReference>
<dbReference type="GO" id="GO:0016787">
    <property type="term" value="F:hydrolase activity"/>
    <property type="evidence" value="ECO:0007669"/>
    <property type="project" value="UniProtKB-KW"/>
</dbReference>
<dbReference type="InterPro" id="IPR050072">
    <property type="entry name" value="Peptidase_M20A"/>
</dbReference>
<reference evidence="4 5" key="1">
    <citation type="journal article" date="2020" name="Microb. Ecol.">
        <title>Ecogenomics of the Marine Benthic Filamentous Cyanobacterium Adonisia.</title>
        <authorList>
            <person name="Walter J.M."/>
            <person name="Coutinho F.H."/>
            <person name="Leomil L."/>
            <person name="Hargreaves P.I."/>
            <person name="Campeao M.E."/>
            <person name="Vieira V.V."/>
            <person name="Silva B.S."/>
            <person name="Fistarol G.O."/>
            <person name="Salomon P.S."/>
            <person name="Sawabe T."/>
            <person name="Mino S."/>
            <person name="Hosokawa M."/>
            <person name="Miyashita H."/>
            <person name="Maruyama F."/>
            <person name="van Verk M.C."/>
            <person name="Dutilh B.E."/>
            <person name="Thompson C.C."/>
            <person name="Thompson F.L."/>
        </authorList>
    </citation>
    <scope>NUCLEOTIDE SEQUENCE [LARGE SCALE GENOMIC DNA]</scope>
    <source>
        <strain evidence="4 5">CCMR0081</strain>
    </source>
</reference>
<evidence type="ECO:0000256" key="2">
    <source>
        <dbReference type="ARBA" id="ARBA00022801"/>
    </source>
</evidence>
<dbReference type="Proteomes" id="UP000481033">
    <property type="component" value="Unassembled WGS sequence"/>
</dbReference>
<dbReference type="Gene3D" id="3.40.630.10">
    <property type="entry name" value="Zn peptidases"/>
    <property type="match status" value="1"/>
</dbReference>
<organism evidence="4 5">
    <name type="scientific">Adonisia turfae CCMR0081</name>
    <dbReference type="NCBI Taxonomy" id="2292702"/>
    <lineage>
        <taxon>Bacteria</taxon>
        <taxon>Bacillati</taxon>
        <taxon>Cyanobacteriota</taxon>
        <taxon>Adonisia</taxon>
        <taxon>Adonisia turfae</taxon>
    </lineage>
</organism>
<sequence length="434" mass="47757">MLETLSTPSELTDLQEQILTGITQEKCVQLIKDLVPTGQPGCGNSIDPEAPMAHEEDISRQVGQHLQSLGLDVEWVSAIKGRPNVVGRWNDGLPGPSLIFNDHLDTYPSCDPKEWHMSGHNPYNATLRGKYLYGRGTSDTRGNMTCQLIAIEMLRQAGVKINGELICAYTVDEERHGKAGALHLLNDYGLTADYEITAEPTSWTEGDDWGIGIALAHSGLCLVDIETTGVRSHIWRPDEGVNPVLHMAQLIETLRNTTFTHDAPQIYGPTQPSICPVKIEAGQIGEGQFTPPSCKARVWVIGLVPGMTYESIVQDMETVIAELQAKDPTFQATITQVEGETFVPASIEVSENAEHVQALSRAYQQILGKDPVLYRKNAYCDTLRFAHSGIPSITFGPGEDGWPPVNEFIDMDKVVAATKIYALFLLDFFKVNQN</sequence>
<dbReference type="AlphaFoldDB" id="A0A6M0RRM7"/>
<protein>
    <submittedName>
        <fullName evidence="4">M20 family peptidase</fullName>
    </submittedName>
</protein>
<dbReference type="InterPro" id="IPR036264">
    <property type="entry name" value="Bact_exopeptidase_dim_dom"/>
</dbReference>
<evidence type="ECO:0000313" key="4">
    <source>
        <dbReference type="EMBL" id="NEZ58759.1"/>
    </source>
</evidence>
<dbReference type="Pfam" id="PF01546">
    <property type="entry name" value="Peptidase_M20"/>
    <property type="match status" value="1"/>
</dbReference>
<gene>
    <name evidence="4" type="ORF">DXZ20_24590</name>
</gene>
<accession>A0A6M0RRM7</accession>
<name>A0A6M0RRM7_9CYAN</name>
<dbReference type="InterPro" id="IPR002933">
    <property type="entry name" value="Peptidase_M20"/>
</dbReference>
<evidence type="ECO:0000256" key="1">
    <source>
        <dbReference type="ARBA" id="ARBA00022723"/>
    </source>
</evidence>
<dbReference type="SUPFAM" id="SSF55031">
    <property type="entry name" value="Bacterial exopeptidase dimerisation domain"/>
    <property type="match status" value="1"/>
</dbReference>